<dbReference type="PROSITE" id="PS00676">
    <property type="entry name" value="SIGMA54_INTERACT_2"/>
    <property type="match status" value="1"/>
</dbReference>
<sequence length="462" mass="52593">MTSFKEKKDLTNETLQAIIEFSTDGIYVVNKKGITIYVNEAYEKITGTNKQNVLGKHMQTVIDEGYIDQSVSLLVLEEKKRRSIMQTISSERDVMVTGNPVFNKQGEIELVVTTVQDITQLNAVKKELLKVKEFSHMNANKYAVKVNGSEQPLVFQSNRMNLVYQQAKRVAPFPTSILLSGPSGSGKEVVANLIHDSSDRNNQPFIKVNCGAIPEPLLESELFGYEKGAFTGARTEGKIGLLALADGGTLMLDEIGEMPISLQVKLLRVLQEKQVQKIGGTKTKSIDIRIISATNQHLGELIKKGRFREDLYYRLKVVEITLPHLSQRKEDISLLVDHYVSYFCSLYYVQKRISNKAKQMLEAYQWPGNVRELRNMVENMIVSTPGETIEAHHLPFHTYNEDEKCDYLPLKKKVEQFEQRLVKETIQHCSSLRQAAKELGIDHSTLIKKLKRWECKEREEQA</sequence>
<dbReference type="Pfam" id="PF00158">
    <property type="entry name" value="Sigma54_activat"/>
    <property type="match status" value="1"/>
</dbReference>
<dbReference type="SUPFAM" id="SSF55785">
    <property type="entry name" value="PYP-like sensor domain (PAS domain)"/>
    <property type="match status" value="1"/>
</dbReference>
<gene>
    <name evidence="11" type="ORF">FDZ14_13360</name>
</gene>
<dbReference type="InterPro" id="IPR002078">
    <property type="entry name" value="Sigma_54_int"/>
</dbReference>
<evidence type="ECO:0000313" key="11">
    <source>
        <dbReference type="EMBL" id="QJX77127.1"/>
    </source>
</evidence>
<protein>
    <recommendedName>
        <fullName evidence="7">HTH-type transcriptional regulatory protein TyrR</fullName>
    </recommendedName>
</protein>
<reference evidence="11 12" key="1">
    <citation type="submission" date="2019-10" db="EMBL/GenBank/DDBJ databases">
        <title>Complete genome sequences for adaption low water activity.</title>
        <authorList>
            <person name="Zhao L."/>
            <person name="Zhong J."/>
        </authorList>
    </citation>
    <scope>NUCLEOTIDE SEQUENCE [LARGE SCALE GENOMIC DNA]</scope>
    <source>
        <strain evidence="11 12">FDU301</strain>
    </source>
</reference>
<feature type="domain" description="PAC" evidence="10">
    <location>
        <begin position="78"/>
        <end position="130"/>
    </location>
</feature>
<dbReference type="SMART" id="SM00382">
    <property type="entry name" value="AAA"/>
    <property type="match status" value="1"/>
</dbReference>
<accession>A0A6M6DYB7</accession>
<keyword evidence="2" id="KW-0058">Aromatic hydrocarbons catabolism</keyword>
<dbReference type="InterPro" id="IPR000014">
    <property type="entry name" value="PAS"/>
</dbReference>
<dbReference type="Pfam" id="PF00989">
    <property type="entry name" value="PAS"/>
    <property type="match status" value="1"/>
</dbReference>
<dbReference type="InterPro" id="IPR035965">
    <property type="entry name" value="PAS-like_dom_sf"/>
</dbReference>
<dbReference type="PROSITE" id="PS00688">
    <property type="entry name" value="SIGMA54_INTERACT_3"/>
    <property type="match status" value="1"/>
</dbReference>
<dbReference type="CDD" id="cd00130">
    <property type="entry name" value="PAS"/>
    <property type="match status" value="1"/>
</dbReference>
<dbReference type="EMBL" id="CP045272">
    <property type="protein sequence ID" value="QJX77127.1"/>
    <property type="molecule type" value="Genomic_DNA"/>
</dbReference>
<dbReference type="PANTHER" id="PTHR32071:SF57">
    <property type="entry name" value="C4-DICARBOXYLATE TRANSPORT TRANSCRIPTIONAL REGULATORY PROTEIN DCTD"/>
    <property type="match status" value="1"/>
</dbReference>
<dbReference type="InterPro" id="IPR027417">
    <property type="entry name" value="P-loop_NTPase"/>
</dbReference>
<dbReference type="NCBIfam" id="TIGR00229">
    <property type="entry name" value="sensory_box"/>
    <property type="match status" value="1"/>
</dbReference>
<dbReference type="Gene3D" id="3.40.50.300">
    <property type="entry name" value="P-loop containing nucleotide triphosphate hydrolases"/>
    <property type="match status" value="1"/>
</dbReference>
<dbReference type="GO" id="GO:0005524">
    <property type="term" value="F:ATP binding"/>
    <property type="evidence" value="ECO:0007669"/>
    <property type="project" value="UniProtKB-KW"/>
</dbReference>
<keyword evidence="5" id="KW-0238">DNA-binding</keyword>
<dbReference type="InterPro" id="IPR013767">
    <property type="entry name" value="PAS_fold"/>
</dbReference>
<keyword evidence="1" id="KW-0547">Nucleotide-binding</keyword>
<evidence type="ECO:0000256" key="2">
    <source>
        <dbReference type="ARBA" id="ARBA00022797"/>
    </source>
</evidence>
<dbReference type="PANTHER" id="PTHR32071">
    <property type="entry name" value="TRANSCRIPTIONAL REGULATORY PROTEIN"/>
    <property type="match status" value="1"/>
</dbReference>
<dbReference type="Pfam" id="PF25601">
    <property type="entry name" value="AAA_lid_14"/>
    <property type="match status" value="1"/>
</dbReference>
<dbReference type="AlphaFoldDB" id="A0A6M6DYB7"/>
<evidence type="ECO:0000256" key="4">
    <source>
        <dbReference type="ARBA" id="ARBA00023015"/>
    </source>
</evidence>
<dbReference type="Gene3D" id="3.30.450.20">
    <property type="entry name" value="PAS domain"/>
    <property type="match status" value="1"/>
</dbReference>
<keyword evidence="3" id="KW-0067">ATP-binding</keyword>
<dbReference type="InterPro" id="IPR003593">
    <property type="entry name" value="AAA+_ATPase"/>
</dbReference>
<name>A0A6M6DYB7_PRIMG</name>
<dbReference type="SUPFAM" id="SSF52540">
    <property type="entry name" value="P-loop containing nucleoside triphosphate hydrolases"/>
    <property type="match status" value="1"/>
</dbReference>
<dbReference type="Gene3D" id="1.10.8.60">
    <property type="match status" value="1"/>
</dbReference>
<dbReference type="InterPro" id="IPR025944">
    <property type="entry name" value="Sigma_54_int_dom_CS"/>
</dbReference>
<dbReference type="Proteomes" id="UP000501076">
    <property type="component" value="Chromosome"/>
</dbReference>
<evidence type="ECO:0000259" key="9">
    <source>
        <dbReference type="PROSITE" id="PS50112"/>
    </source>
</evidence>
<dbReference type="RefSeq" id="WP_047931423.1">
    <property type="nucleotide sequence ID" value="NZ_CP045272.1"/>
</dbReference>
<evidence type="ECO:0000256" key="3">
    <source>
        <dbReference type="ARBA" id="ARBA00022840"/>
    </source>
</evidence>
<dbReference type="PROSITE" id="PS50112">
    <property type="entry name" value="PAS"/>
    <property type="match status" value="1"/>
</dbReference>
<evidence type="ECO:0000259" key="10">
    <source>
        <dbReference type="PROSITE" id="PS50113"/>
    </source>
</evidence>
<evidence type="ECO:0000256" key="6">
    <source>
        <dbReference type="ARBA" id="ARBA00023163"/>
    </source>
</evidence>
<evidence type="ECO:0000256" key="5">
    <source>
        <dbReference type="ARBA" id="ARBA00023125"/>
    </source>
</evidence>
<dbReference type="CDD" id="cd00009">
    <property type="entry name" value="AAA"/>
    <property type="match status" value="1"/>
</dbReference>
<dbReference type="InterPro" id="IPR009057">
    <property type="entry name" value="Homeodomain-like_sf"/>
</dbReference>
<evidence type="ECO:0000256" key="1">
    <source>
        <dbReference type="ARBA" id="ARBA00022741"/>
    </source>
</evidence>
<keyword evidence="6" id="KW-0804">Transcription</keyword>
<dbReference type="GO" id="GO:0003677">
    <property type="term" value="F:DNA binding"/>
    <property type="evidence" value="ECO:0007669"/>
    <property type="project" value="UniProtKB-KW"/>
</dbReference>
<evidence type="ECO:0000259" key="8">
    <source>
        <dbReference type="PROSITE" id="PS50045"/>
    </source>
</evidence>
<dbReference type="PROSITE" id="PS50045">
    <property type="entry name" value="SIGMA54_INTERACT_4"/>
    <property type="match status" value="1"/>
</dbReference>
<keyword evidence="4" id="KW-0805">Transcription regulation</keyword>
<dbReference type="Pfam" id="PF18024">
    <property type="entry name" value="HTH_50"/>
    <property type="match status" value="1"/>
</dbReference>
<dbReference type="SMART" id="SM00091">
    <property type="entry name" value="PAS"/>
    <property type="match status" value="1"/>
</dbReference>
<dbReference type="SUPFAM" id="SSF46689">
    <property type="entry name" value="Homeodomain-like"/>
    <property type="match status" value="1"/>
</dbReference>
<dbReference type="FunFam" id="3.40.50.300:FF:000006">
    <property type="entry name" value="DNA-binding transcriptional regulator NtrC"/>
    <property type="match status" value="1"/>
</dbReference>
<dbReference type="PROSITE" id="PS50113">
    <property type="entry name" value="PAC"/>
    <property type="match status" value="1"/>
</dbReference>
<feature type="domain" description="Sigma-54 factor interaction" evidence="8">
    <location>
        <begin position="153"/>
        <end position="382"/>
    </location>
</feature>
<dbReference type="GO" id="GO:0006355">
    <property type="term" value="P:regulation of DNA-templated transcription"/>
    <property type="evidence" value="ECO:0007669"/>
    <property type="project" value="InterPro"/>
</dbReference>
<evidence type="ECO:0000256" key="7">
    <source>
        <dbReference type="ARBA" id="ARBA00029500"/>
    </source>
</evidence>
<dbReference type="InterPro" id="IPR030828">
    <property type="entry name" value="HTH_TyrR"/>
</dbReference>
<evidence type="ECO:0000313" key="12">
    <source>
        <dbReference type="Proteomes" id="UP000501076"/>
    </source>
</evidence>
<proteinExistence type="predicted"/>
<dbReference type="InterPro" id="IPR000700">
    <property type="entry name" value="PAS-assoc_C"/>
</dbReference>
<dbReference type="Gene3D" id="1.10.10.60">
    <property type="entry name" value="Homeodomain-like"/>
    <property type="match status" value="1"/>
</dbReference>
<dbReference type="InterPro" id="IPR025943">
    <property type="entry name" value="Sigma_54_int_dom_ATP-bd_2"/>
</dbReference>
<feature type="domain" description="PAS" evidence="9">
    <location>
        <begin position="11"/>
        <end position="56"/>
    </location>
</feature>
<organism evidence="11 12">
    <name type="scientific">Priestia megaterium</name>
    <name type="common">Bacillus megaterium</name>
    <dbReference type="NCBI Taxonomy" id="1404"/>
    <lineage>
        <taxon>Bacteria</taxon>
        <taxon>Bacillati</taxon>
        <taxon>Bacillota</taxon>
        <taxon>Bacilli</taxon>
        <taxon>Bacillales</taxon>
        <taxon>Bacillaceae</taxon>
        <taxon>Priestia</taxon>
    </lineage>
</organism>
<dbReference type="InterPro" id="IPR058031">
    <property type="entry name" value="AAA_lid_NorR"/>
</dbReference>